<dbReference type="InterPro" id="IPR000032">
    <property type="entry name" value="HPr-like"/>
</dbReference>
<protein>
    <submittedName>
        <fullName evidence="2">HPr family phosphocarrier protein</fullName>
    </submittedName>
</protein>
<feature type="domain" description="HPr" evidence="1">
    <location>
        <begin position="1"/>
        <end position="60"/>
    </location>
</feature>
<dbReference type="RefSeq" id="WP_154474029.1">
    <property type="nucleotide sequence ID" value="NZ_DBEWUL010000117.1"/>
</dbReference>
<accession>A0A7X2NPU9</accession>
<reference evidence="2 3" key="1">
    <citation type="submission" date="2019-08" db="EMBL/GenBank/DDBJ databases">
        <title>In-depth cultivation of the pig gut microbiome towards novel bacterial diversity and tailored functional studies.</title>
        <authorList>
            <person name="Wylensek D."/>
            <person name="Hitch T.C.A."/>
            <person name="Clavel T."/>
        </authorList>
    </citation>
    <scope>NUCLEOTIDE SEQUENCE [LARGE SCALE GENOMIC DNA]</scope>
    <source>
        <strain evidence="2 3">WCA-389-WT-23D1</strain>
    </source>
</reference>
<comment type="caution">
    <text evidence="2">The sequence shown here is derived from an EMBL/GenBank/DDBJ whole genome shotgun (WGS) entry which is preliminary data.</text>
</comment>
<evidence type="ECO:0000313" key="2">
    <source>
        <dbReference type="EMBL" id="MSS38646.1"/>
    </source>
</evidence>
<dbReference type="SUPFAM" id="SSF55594">
    <property type="entry name" value="HPr-like"/>
    <property type="match status" value="1"/>
</dbReference>
<evidence type="ECO:0000313" key="3">
    <source>
        <dbReference type="Proteomes" id="UP000429958"/>
    </source>
</evidence>
<proteinExistence type="predicted"/>
<dbReference type="PROSITE" id="PS51350">
    <property type="entry name" value="PTS_HPR_DOM"/>
    <property type="match status" value="1"/>
</dbReference>
<organism evidence="2 3">
    <name type="scientific">Clostridium porci</name>
    <dbReference type="NCBI Taxonomy" id="2605778"/>
    <lineage>
        <taxon>Bacteria</taxon>
        <taxon>Bacillati</taxon>
        <taxon>Bacillota</taxon>
        <taxon>Clostridia</taxon>
        <taxon>Eubacteriales</taxon>
        <taxon>Clostridiaceae</taxon>
        <taxon>Clostridium</taxon>
    </lineage>
</organism>
<keyword evidence="3" id="KW-1185">Reference proteome</keyword>
<dbReference type="EMBL" id="VUMD01000033">
    <property type="protein sequence ID" value="MSS38646.1"/>
    <property type="molecule type" value="Genomic_DNA"/>
</dbReference>
<dbReference type="AlphaFoldDB" id="A0A7X2NPU9"/>
<name>A0A7X2NPU9_9CLOT</name>
<dbReference type="Proteomes" id="UP000429958">
    <property type="component" value="Unassembled WGS sequence"/>
</dbReference>
<gene>
    <name evidence="2" type="ORF">FYJ39_19580</name>
</gene>
<evidence type="ECO:0000259" key="1">
    <source>
        <dbReference type="PROSITE" id="PS51350"/>
    </source>
</evidence>
<dbReference type="InterPro" id="IPR035895">
    <property type="entry name" value="HPr-like_sf"/>
</dbReference>
<sequence>MTTKEVMFDSIDDVKRFVNQTERLPEEVDVCCGSCMVDGKSLLGILSLGIKKKLNVVVHD</sequence>